<evidence type="ECO:0000256" key="11">
    <source>
        <dbReference type="ARBA" id="ARBA00023239"/>
    </source>
</evidence>
<keyword evidence="4" id="KW-0479">Metal-binding</keyword>
<evidence type="ECO:0000259" key="16">
    <source>
        <dbReference type="PROSITE" id="PS51066"/>
    </source>
</evidence>
<dbReference type="SMART" id="SM00898">
    <property type="entry name" value="Fapy_DNA_glyco"/>
    <property type="match status" value="1"/>
</dbReference>
<proteinExistence type="inferred from homology"/>
<evidence type="ECO:0000256" key="10">
    <source>
        <dbReference type="ARBA" id="ARBA00023204"/>
    </source>
</evidence>
<comment type="caution">
    <text evidence="18">The sequence shown here is derived from an EMBL/GenBank/DDBJ whole genome shotgun (WGS) entry which is preliminary data.</text>
</comment>
<dbReference type="GO" id="GO:0003684">
    <property type="term" value="F:damaged DNA binding"/>
    <property type="evidence" value="ECO:0007669"/>
    <property type="project" value="InterPro"/>
</dbReference>
<evidence type="ECO:0000256" key="15">
    <source>
        <dbReference type="SAM" id="MobiDB-lite"/>
    </source>
</evidence>
<dbReference type="InterPro" id="IPR012319">
    <property type="entry name" value="FPG_cat"/>
</dbReference>
<dbReference type="GO" id="GO:0006284">
    <property type="term" value="P:base-excision repair"/>
    <property type="evidence" value="ECO:0007669"/>
    <property type="project" value="InterPro"/>
</dbReference>
<keyword evidence="13" id="KW-0326">Glycosidase</keyword>
<dbReference type="SMART" id="SM01232">
    <property type="entry name" value="H2TH"/>
    <property type="match status" value="1"/>
</dbReference>
<dbReference type="InterPro" id="IPR000214">
    <property type="entry name" value="Znf_DNA_glyclase/AP_lyase"/>
</dbReference>
<sequence>MPEGHSIHRLARQLTDVFAGQRVIATSPQGRFAAGAELLTGRSIRQAQAHGKQLFVEFAPDATDAVDPLILRVHLGLYGAFSFGGDEHFRGASSIGAPRRIGEAESAGAESGPYAGPPAPVGAVRLRLESEHGWADLRGASACEVLTAPEAASVRDRLGPDPLAKPSDQQPGAAEEEFVRRLGATRTMIGVALMDQSRVAGVGNIHRAESLFRCGVDPWVAAGAVDTDQLRVLWADLVDIMHDGVRDGRIVTTEPGDRDPDGELWPSQAHYVYQRQGQECRRCGATIRMAEVSGRKLYWCPQCQR</sequence>
<evidence type="ECO:0000256" key="2">
    <source>
        <dbReference type="ARBA" id="ARBA00009409"/>
    </source>
</evidence>
<keyword evidence="8" id="KW-0862">Zinc</keyword>
<comment type="similarity">
    <text evidence="2">Belongs to the FPG family.</text>
</comment>
<dbReference type="GO" id="GO:0140078">
    <property type="term" value="F:class I DNA-(apurinic or apyrimidinic site) endonuclease activity"/>
    <property type="evidence" value="ECO:0007669"/>
    <property type="project" value="UniProtKB-EC"/>
</dbReference>
<name>A0A931D9C8_9MICC</name>
<reference evidence="18" key="1">
    <citation type="submission" date="2020-11" db="EMBL/GenBank/DDBJ databases">
        <title>Sequencing the genomes of 1000 actinobacteria strains.</title>
        <authorList>
            <person name="Klenk H.-P."/>
        </authorList>
    </citation>
    <scope>NUCLEOTIDE SEQUENCE</scope>
    <source>
        <strain evidence="18">DSM 26152</strain>
    </source>
</reference>
<evidence type="ECO:0000313" key="18">
    <source>
        <dbReference type="EMBL" id="MBG6083296.1"/>
    </source>
</evidence>
<dbReference type="Pfam" id="PF01149">
    <property type="entry name" value="Fapy_DNA_glyco"/>
    <property type="match status" value="1"/>
</dbReference>
<keyword evidence="19" id="KW-1185">Reference proteome</keyword>
<feature type="domain" description="FPG-type" evidence="16">
    <location>
        <begin position="271"/>
        <end position="305"/>
    </location>
</feature>
<keyword evidence="12" id="KW-0511">Multifunctional enzyme</keyword>
<dbReference type="GO" id="GO:0000703">
    <property type="term" value="F:oxidized pyrimidine nucleobase lesion DNA N-glycosylase activity"/>
    <property type="evidence" value="ECO:0007669"/>
    <property type="project" value="TreeGrafter"/>
</dbReference>
<dbReference type="PROSITE" id="PS51068">
    <property type="entry name" value="FPG_CAT"/>
    <property type="match status" value="1"/>
</dbReference>
<dbReference type="InterPro" id="IPR010663">
    <property type="entry name" value="Znf_FPG/IleRS"/>
</dbReference>
<dbReference type="AlphaFoldDB" id="A0A931D9C8"/>
<organism evidence="18 19">
    <name type="scientific">Zhihengliuella flava</name>
    <dbReference type="NCBI Taxonomy" id="1285193"/>
    <lineage>
        <taxon>Bacteria</taxon>
        <taxon>Bacillati</taxon>
        <taxon>Actinomycetota</taxon>
        <taxon>Actinomycetes</taxon>
        <taxon>Micrococcales</taxon>
        <taxon>Micrococcaceae</taxon>
        <taxon>Zhihengliuella</taxon>
    </lineage>
</organism>
<dbReference type="PANTHER" id="PTHR42697">
    <property type="entry name" value="ENDONUCLEASE 8"/>
    <property type="match status" value="1"/>
</dbReference>
<evidence type="ECO:0000256" key="1">
    <source>
        <dbReference type="ARBA" id="ARBA00001947"/>
    </source>
</evidence>
<protein>
    <recommendedName>
        <fullName evidence="3">DNA-(apurinic or apyrimidinic site) lyase</fullName>
        <ecNumber evidence="3">4.2.99.18</ecNumber>
    </recommendedName>
</protein>
<dbReference type="SUPFAM" id="SSF46946">
    <property type="entry name" value="S13-like H2TH domain"/>
    <property type="match status" value="1"/>
</dbReference>
<dbReference type="RefSeq" id="WP_196834755.1">
    <property type="nucleotide sequence ID" value="NZ_JADOTZ010000001.1"/>
</dbReference>
<feature type="domain" description="Formamidopyrimidine-DNA glycosylase catalytic" evidence="17">
    <location>
        <begin position="2"/>
        <end position="96"/>
    </location>
</feature>
<evidence type="ECO:0000256" key="14">
    <source>
        <dbReference type="PROSITE-ProRule" id="PRU00391"/>
    </source>
</evidence>
<dbReference type="EMBL" id="JADOTZ010000001">
    <property type="protein sequence ID" value="MBG6083296.1"/>
    <property type="molecule type" value="Genomic_DNA"/>
</dbReference>
<gene>
    <name evidence="18" type="ORF">IW252_000063</name>
</gene>
<evidence type="ECO:0000256" key="3">
    <source>
        <dbReference type="ARBA" id="ARBA00012720"/>
    </source>
</evidence>
<evidence type="ECO:0000256" key="9">
    <source>
        <dbReference type="ARBA" id="ARBA00023125"/>
    </source>
</evidence>
<evidence type="ECO:0000313" key="19">
    <source>
        <dbReference type="Proteomes" id="UP000625033"/>
    </source>
</evidence>
<evidence type="ECO:0000256" key="4">
    <source>
        <dbReference type="ARBA" id="ARBA00022723"/>
    </source>
</evidence>
<keyword evidence="10" id="KW-0234">DNA repair</keyword>
<dbReference type="InterPro" id="IPR015886">
    <property type="entry name" value="H2TH_FPG"/>
</dbReference>
<dbReference type="InterPro" id="IPR010979">
    <property type="entry name" value="Ribosomal_uS13-like_H2TH"/>
</dbReference>
<dbReference type="PANTHER" id="PTHR42697:SF1">
    <property type="entry name" value="ENDONUCLEASE 8"/>
    <property type="match status" value="1"/>
</dbReference>
<accession>A0A931D9C8</accession>
<comment type="cofactor">
    <cofactor evidence="1">
        <name>Zn(2+)</name>
        <dbReference type="ChEBI" id="CHEBI:29105"/>
    </cofactor>
</comment>
<evidence type="ECO:0000256" key="8">
    <source>
        <dbReference type="ARBA" id="ARBA00022833"/>
    </source>
</evidence>
<dbReference type="SUPFAM" id="SSF57716">
    <property type="entry name" value="Glucocorticoid receptor-like (DNA-binding domain)"/>
    <property type="match status" value="1"/>
</dbReference>
<dbReference type="Gene3D" id="3.20.190.10">
    <property type="entry name" value="MutM-like, N-terminal"/>
    <property type="match status" value="1"/>
</dbReference>
<dbReference type="PROSITE" id="PS51066">
    <property type="entry name" value="ZF_FPG_2"/>
    <property type="match status" value="1"/>
</dbReference>
<evidence type="ECO:0000256" key="12">
    <source>
        <dbReference type="ARBA" id="ARBA00023268"/>
    </source>
</evidence>
<dbReference type="EC" id="4.2.99.18" evidence="3"/>
<keyword evidence="9" id="KW-0238">DNA-binding</keyword>
<dbReference type="Pfam" id="PF06831">
    <property type="entry name" value="H2TH"/>
    <property type="match status" value="1"/>
</dbReference>
<feature type="region of interest" description="Disordered" evidence="15">
    <location>
        <begin position="154"/>
        <end position="175"/>
    </location>
</feature>
<dbReference type="Pfam" id="PF06827">
    <property type="entry name" value="zf-FPG_IleRS"/>
    <property type="match status" value="1"/>
</dbReference>
<dbReference type="GO" id="GO:0008270">
    <property type="term" value="F:zinc ion binding"/>
    <property type="evidence" value="ECO:0007669"/>
    <property type="project" value="UniProtKB-KW"/>
</dbReference>
<keyword evidence="6 14" id="KW-0863">Zinc-finger</keyword>
<dbReference type="SUPFAM" id="SSF81624">
    <property type="entry name" value="N-terminal domain of MutM-like DNA repair proteins"/>
    <property type="match status" value="1"/>
</dbReference>
<keyword evidence="5" id="KW-0227">DNA damage</keyword>
<evidence type="ECO:0000256" key="7">
    <source>
        <dbReference type="ARBA" id="ARBA00022801"/>
    </source>
</evidence>
<keyword evidence="7" id="KW-0378">Hydrolase</keyword>
<dbReference type="CDD" id="cd08970">
    <property type="entry name" value="AcNei1_N"/>
    <property type="match status" value="1"/>
</dbReference>
<evidence type="ECO:0000256" key="13">
    <source>
        <dbReference type="ARBA" id="ARBA00023295"/>
    </source>
</evidence>
<dbReference type="InterPro" id="IPR035937">
    <property type="entry name" value="FPG_N"/>
</dbReference>
<evidence type="ECO:0000256" key="6">
    <source>
        <dbReference type="ARBA" id="ARBA00022771"/>
    </source>
</evidence>
<evidence type="ECO:0000256" key="5">
    <source>
        <dbReference type="ARBA" id="ARBA00022763"/>
    </source>
</evidence>
<keyword evidence="11" id="KW-0456">Lyase</keyword>
<dbReference type="Gene3D" id="1.10.8.50">
    <property type="match status" value="1"/>
</dbReference>
<dbReference type="Proteomes" id="UP000625033">
    <property type="component" value="Unassembled WGS sequence"/>
</dbReference>
<evidence type="ECO:0000259" key="17">
    <source>
        <dbReference type="PROSITE" id="PS51068"/>
    </source>
</evidence>